<accession>A0AAV2JVQ5</accession>
<reference evidence="1 2" key="1">
    <citation type="submission" date="2024-04" db="EMBL/GenBank/DDBJ databases">
        <authorList>
            <person name="Waldvogel A.-M."/>
            <person name="Schoenle A."/>
        </authorList>
    </citation>
    <scope>NUCLEOTIDE SEQUENCE [LARGE SCALE GENOMIC DNA]</scope>
</reference>
<gene>
    <name evidence="1" type="ORF">KC01_LOCUS11240</name>
</gene>
<dbReference type="AlphaFoldDB" id="A0AAV2JVQ5"/>
<evidence type="ECO:0000313" key="2">
    <source>
        <dbReference type="Proteomes" id="UP001497482"/>
    </source>
</evidence>
<organism evidence="1 2">
    <name type="scientific">Knipowitschia caucasica</name>
    <name type="common">Caucasian dwarf goby</name>
    <name type="synonym">Pomatoschistus caucasicus</name>
    <dbReference type="NCBI Taxonomy" id="637954"/>
    <lineage>
        <taxon>Eukaryota</taxon>
        <taxon>Metazoa</taxon>
        <taxon>Chordata</taxon>
        <taxon>Craniata</taxon>
        <taxon>Vertebrata</taxon>
        <taxon>Euteleostomi</taxon>
        <taxon>Actinopterygii</taxon>
        <taxon>Neopterygii</taxon>
        <taxon>Teleostei</taxon>
        <taxon>Neoteleostei</taxon>
        <taxon>Acanthomorphata</taxon>
        <taxon>Gobiaria</taxon>
        <taxon>Gobiiformes</taxon>
        <taxon>Gobioidei</taxon>
        <taxon>Gobiidae</taxon>
        <taxon>Gobiinae</taxon>
        <taxon>Knipowitschia</taxon>
    </lineage>
</organism>
<dbReference type="Proteomes" id="UP001497482">
    <property type="component" value="Chromosome 14"/>
</dbReference>
<protein>
    <submittedName>
        <fullName evidence="1">Uncharacterized protein</fullName>
    </submittedName>
</protein>
<name>A0AAV2JVQ5_KNICA</name>
<evidence type="ECO:0000313" key="1">
    <source>
        <dbReference type="EMBL" id="CAL1580391.1"/>
    </source>
</evidence>
<proteinExistence type="predicted"/>
<dbReference type="EMBL" id="OZ035836">
    <property type="protein sequence ID" value="CAL1580391.1"/>
    <property type="molecule type" value="Genomic_DNA"/>
</dbReference>
<keyword evidence="2" id="KW-1185">Reference proteome</keyword>
<sequence length="112" mass="12538">MMHPGERGVTIGSVVCISSSKYGPSLLALLLFLSQGSACSKVLGSTFIRAPELGDWFGTRPQEQDFFKLLNVISIQASFEIKRRKDDGLKWVLLQQETTRWNIHFVFPGGHI</sequence>